<evidence type="ECO:0000313" key="5">
    <source>
        <dbReference type="Proteomes" id="UP001214094"/>
    </source>
</evidence>
<organism evidence="2 4">
    <name type="scientific">Ensifer adhaerens</name>
    <name type="common">Sinorhizobium morelense</name>
    <dbReference type="NCBI Taxonomy" id="106592"/>
    <lineage>
        <taxon>Bacteria</taxon>
        <taxon>Pseudomonadati</taxon>
        <taxon>Pseudomonadota</taxon>
        <taxon>Alphaproteobacteria</taxon>
        <taxon>Hyphomicrobiales</taxon>
        <taxon>Rhizobiaceae</taxon>
        <taxon>Sinorhizobium/Ensifer group</taxon>
        <taxon>Ensifer</taxon>
    </lineage>
</organism>
<dbReference type="KEGG" id="eah:FA04_15320"/>
<dbReference type="InterPro" id="IPR024311">
    <property type="entry name" value="Lipocalin-like"/>
</dbReference>
<name>A0A9Q8Y7N4_ENSAD</name>
<evidence type="ECO:0000313" key="3">
    <source>
        <dbReference type="EMBL" id="WFP89962.1"/>
    </source>
</evidence>
<proteinExistence type="predicted"/>
<reference evidence="2" key="1">
    <citation type="submission" date="2022-06" db="EMBL/GenBank/DDBJ databases">
        <title>Physiological and biochemical characterization and genomic elucidation of a strain of the genus Ensifer adhaerens M8 that combines arsenic oxidation and chromium reduction.</title>
        <authorList>
            <person name="Li X."/>
            <person name="Yu c."/>
        </authorList>
    </citation>
    <scope>NUCLEOTIDE SEQUENCE</scope>
    <source>
        <strain evidence="2">M8</strain>
    </source>
</reference>
<dbReference type="RefSeq" id="WP_034786824.1">
    <property type="nucleotide sequence ID" value="NZ_CAXURO020000001.1"/>
</dbReference>
<dbReference type="Proteomes" id="UP001214094">
    <property type="component" value="Chromosome"/>
</dbReference>
<dbReference type="EMBL" id="CP121308">
    <property type="protein sequence ID" value="WFP89962.1"/>
    <property type="molecule type" value="Genomic_DNA"/>
</dbReference>
<gene>
    <name evidence="2" type="ORF">NE863_15055</name>
    <name evidence="3" type="ORF">P4B07_15555</name>
</gene>
<dbReference type="AlphaFoldDB" id="A0A9Q8Y7N4"/>
<dbReference type="Pfam" id="PF13924">
    <property type="entry name" value="Lipocalin_5"/>
    <property type="match status" value="1"/>
</dbReference>
<dbReference type="GeneID" id="29518268"/>
<evidence type="ECO:0000313" key="2">
    <source>
        <dbReference type="EMBL" id="USJ22604.1"/>
    </source>
</evidence>
<protein>
    <submittedName>
        <fullName evidence="2">Lipocalin-like domain-containing protein</fullName>
    </submittedName>
</protein>
<reference evidence="3 5" key="2">
    <citation type="submission" date="2023-03" db="EMBL/GenBank/DDBJ databases">
        <title>Comparative genome and transcriptome analysis combination mining strategies for increasing vitamin B12 production of Ensifer adhaerens strain.</title>
        <authorList>
            <person name="Yongheng L."/>
        </authorList>
    </citation>
    <scope>NUCLEOTIDE SEQUENCE [LARGE SCALE GENOMIC DNA]</scope>
    <source>
        <strain evidence="3 5">Casida A-T305</strain>
    </source>
</reference>
<accession>A0A9Q8Y7N4</accession>
<sequence>MADESGLLGTWKMLSWTREVVATGEVTDAMGPDPIGYLSYFPDGRMTAVVVKRDRPQLKGLVPSHDEKAALFDSMLAYSGSYSLKDGRIIHHVEASWNPAWGVSDLIRPFVLQGDKLVIYGAPGVDPATGEEVIYHLEFRKM</sequence>
<feature type="domain" description="Lipocalin-like" evidence="1">
    <location>
        <begin position="9"/>
        <end position="119"/>
    </location>
</feature>
<dbReference type="Proteomes" id="UP001055460">
    <property type="component" value="Chromosome"/>
</dbReference>
<evidence type="ECO:0000313" key="4">
    <source>
        <dbReference type="Proteomes" id="UP001055460"/>
    </source>
</evidence>
<dbReference type="EMBL" id="CP098807">
    <property type="protein sequence ID" value="USJ22604.1"/>
    <property type="molecule type" value="Genomic_DNA"/>
</dbReference>
<keyword evidence="5" id="KW-1185">Reference proteome</keyword>
<evidence type="ECO:0000259" key="1">
    <source>
        <dbReference type="Pfam" id="PF13924"/>
    </source>
</evidence>
<dbReference type="OrthoDB" id="8370150at2"/>